<evidence type="ECO:0000313" key="3">
    <source>
        <dbReference type="Proteomes" id="UP000289465"/>
    </source>
</evidence>
<evidence type="ECO:0000259" key="1">
    <source>
        <dbReference type="Pfam" id="PF21779"/>
    </source>
</evidence>
<sequence>MPKPAPTKINWNTTDEDKALIDQILDRAETMGHLKKRNRINSEMDISACHLNGTPLRLAEWLHADDFNFLHDLYGIDSHMDRTTGCLTRCFVPRFAA</sequence>
<dbReference type="OrthoDB" id="7279228at2"/>
<dbReference type="EMBL" id="UFQC01000010">
    <property type="protein sequence ID" value="SSW66637.1"/>
    <property type="molecule type" value="Genomic_DNA"/>
</dbReference>
<protein>
    <recommendedName>
        <fullName evidence="1">DUF6874 domain-containing protein</fullName>
    </recommendedName>
</protein>
<dbReference type="RefSeq" id="WP_129240884.1">
    <property type="nucleotide sequence ID" value="NZ_UFQC01000010.1"/>
</dbReference>
<dbReference type="Pfam" id="PF21779">
    <property type="entry name" value="DUF6874"/>
    <property type="match status" value="1"/>
</dbReference>
<proteinExistence type="predicted"/>
<name>A0A446CFI6_9BURK</name>
<dbReference type="InterPro" id="IPR049239">
    <property type="entry name" value="DUF6874"/>
</dbReference>
<feature type="domain" description="DUF6874" evidence="1">
    <location>
        <begin position="17"/>
        <end position="96"/>
    </location>
</feature>
<dbReference type="AlphaFoldDB" id="A0A446CFI6"/>
<organism evidence="2 3">
    <name type="scientific">Achromobacter veterisilvae</name>
    <dbReference type="NCBI Taxonomy" id="2069367"/>
    <lineage>
        <taxon>Bacteria</taxon>
        <taxon>Pseudomonadati</taxon>
        <taxon>Pseudomonadota</taxon>
        <taxon>Betaproteobacteria</taxon>
        <taxon>Burkholderiales</taxon>
        <taxon>Alcaligenaceae</taxon>
        <taxon>Achromobacter</taxon>
    </lineage>
</organism>
<accession>A0A446CFI6</accession>
<dbReference type="Proteomes" id="UP000289465">
    <property type="component" value="Unassembled WGS sequence"/>
</dbReference>
<gene>
    <name evidence="2" type="ORF">AVE30378_02176</name>
</gene>
<evidence type="ECO:0000313" key="2">
    <source>
        <dbReference type="EMBL" id="SSW66637.1"/>
    </source>
</evidence>
<reference evidence="2 3" key="1">
    <citation type="submission" date="2018-07" db="EMBL/GenBank/DDBJ databases">
        <authorList>
            <person name="Peeters C."/>
        </authorList>
    </citation>
    <scope>NUCLEOTIDE SEQUENCE [LARGE SCALE GENOMIC DNA]</scope>
    <source>
        <strain evidence="2 3">LMG 30378</strain>
    </source>
</reference>